<dbReference type="Gene3D" id="1.20.120.530">
    <property type="entry name" value="GntR ligand-binding domain-like"/>
    <property type="match status" value="1"/>
</dbReference>
<dbReference type="InterPro" id="IPR000524">
    <property type="entry name" value="Tscrpt_reg_HTH_GntR"/>
</dbReference>
<dbReference type="Proteomes" id="UP000000321">
    <property type="component" value="Unassembled WGS sequence"/>
</dbReference>
<dbReference type="SUPFAM" id="SSF46785">
    <property type="entry name" value="Winged helix' DNA-binding domain"/>
    <property type="match status" value="1"/>
</dbReference>
<name>Q1YHU5_AURMS</name>
<dbReference type="Pfam" id="PF00392">
    <property type="entry name" value="GntR"/>
    <property type="match status" value="1"/>
</dbReference>
<dbReference type="Pfam" id="PF07729">
    <property type="entry name" value="FCD"/>
    <property type="match status" value="1"/>
</dbReference>
<keyword evidence="1" id="KW-0805">Transcription regulation</keyword>
<sequence>MGDWNASADDLIVQGPSLGDAVYERLVDDLIALKIPPGERLSVDKLARRFGVSQTPTRAALIRLEAEGLVVKKHLTGYSAAPLPSVARLESIFEMRALVEPRSAACAAEHATPGQLAALKEIAAEMQVLSREDINAHCARLVVLDSRFHTAIAEACGNDLIAETLGRLFTQMHIFRLRYHANVGHAVIEEHVGILKAIIDRDPRRAEAAMLAHLEAARERLEPHVRHAV</sequence>
<dbReference type="OrthoDB" id="9789310at2"/>
<dbReference type="InterPro" id="IPR008920">
    <property type="entry name" value="TF_FadR/GntR_C"/>
</dbReference>
<dbReference type="CDD" id="cd07377">
    <property type="entry name" value="WHTH_GntR"/>
    <property type="match status" value="1"/>
</dbReference>
<dbReference type="PROSITE" id="PS50949">
    <property type="entry name" value="HTH_GNTR"/>
    <property type="match status" value="1"/>
</dbReference>
<dbReference type="RefSeq" id="WP_009208023.1">
    <property type="nucleotide sequence ID" value="NZ_BBWP01000019.1"/>
</dbReference>
<evidence type="ECO:0000256" key="3">
    <source>
        <dbReference type="ARBA" id="ARBA00023163"/>
    </source>
</evidence>
<dbReference type="InterPro" id="IPR036390">
    <property type="entry name" value="WH_DNA-bd_sf"/>
</dbReference>
<feature type="domain" description="HTH gntR-type" evidence="4">
    <location>
        <begin position="16"/>
        <end position="83"/>
    </location>
</feature>
<accession>Q1YHU5</accession>
<dbReference type="EMBL" id="AAPJ01000004">
    <property type="protein sequence ID" value="EAS49484.1"/>
    <property type="molecule type" value="Genomic_DNA"/>
</dbReference>
<evidence type="ECO:0000313" key="6">
    <source>
        <dbReference type="Proteomes" id="UP000000321"/>
    </source>
</evidence>
<gene>
    <name evidence="5" type="ORF">SI859A1_00136</name>
</gene>
<evidence type="ECO:0000259" key="4">
    <source>
        <dbReference type="PROSITE" id="PS50949"/>
    </source>
</evidence>
<comment type="caution">
    <text evidence="5">The sequence shown here is derived from an EMBL/GenBank/DDBJ whole genome shotgun (WGS) entry which is preliminary data.</text>
</comment>
<dbReference type="PANTHER" id="PTHR43537:SF45">
    <property type="entry name" value="GNTR FAMILY REGULATORY PROTEIN"/>
    <property type="match status" value="1"/>
</dbReference>
<dbReference type="InterPro" id="IPR011711">
    <property type="entry name" value="GntR_C"/>
</dbReference>
<dbReference type="SMART" id="SM00345">
    <property type="entry name" value="HTH_GNTR"/>
    <property type="match status" value="1"/>
</dbReference>
<dbReference type="InterPro" id="IPR036388">
    <property type="entry name" value="WH-like_DNA-bd_sf"/>
</dbReference>
<keyword evidence="2" id="KW-0238">DNA-binding</keyword>
<organism evidence="5 6">
    <name type="scientific">Aurantimonas manganoxydans (strain ATCC BAA-1229 / DSM 21871 / SI85-9A1)</name>
    <dbReference type="NCBI Taxonomy" id="287752"/>
    <lineage>
        <taxon>Bacteria</taxon>
        <taxon>Pseudomonadati</taxon>
        <taxon>Pseudomonadota</taxon>
        <taxon>Alphaproteobacteria</taxon>
        <taxon>Hyphomicrobiales</taxon>
        <taxon>Aurantimonadaceae</taxon>
        <taxon>Aurantimonas</taxon>
    </lineage>
</organism>
<dbReference type="GO" id="GO:0003700">
    <property type="term" value="F:DNA-binding transcription factor activity"/>
    <property type="evidence" value="ECO:0007669"/>
    <property type="project" value="InterPro"/>
</dbReference>
<dbReference type="AlphaFoldDB" id="Q1YHU5"/>
<dbReference type="HOGENOM" id="CLU_017584_5_2_5"/>
<keyword evidence="3" id="KW-0804">Transcription</keyword>
<dbReference type="SMART" id="SM00895">
    <property type="entry name" value="FCD"/>
    <property type="match status" value="1"/>
</dbReference>
<dbReference type="PANTHER" id="PTHR43537">
    <property type="entry name" value="TRANSCRIPTIONAL REGULATOR, GNTR FAMILY"/>
    <property type="match status" value="1"/>
</dbReference>
<dbReference type="BioCyc" id="AURANTIMONAS:SI859A1_00136-MONOMER"/>
<evidence type="ECO:0000256" key="2">
    <source>
        <dbReference type="ARBA" id="ARBA00023125"/>
    </source>
</evidence>
<proteinExistence type="predicted"/>
<evidence type="ECO:0000313" key="5">
    <source>
        <dbReference type="EMBL" id="EAS49484.1"/>
    </source>
</evidence>
<evidence type="ECO:0000256" key="1">
    <source>
        <dbReference type="ARBA" id="ARBA00023015"/>
    </source>
</evidence>
<dbReference type="SUPFAM" id="SSF48008">
    <property type="entry name" value="GntR ligand-binding domain-like"/>
    <property type="match status" value="1"/>
</dbReference>
<protein>
    <submittedName>
        <fullName evidence="5">Putative transcriptional regulator, GntR-family</fullName>
    </submittedName>
</protein>
<dbReference type="Gene3D" id="1.10.10.10">
    <property type="entry name" value="Winged helix-like DNA-binding domain superfamily/Winged helix DNA-binding domain"/>
    <property type="match status" value="1"/>
</dbReference>
<keyword evidence="6" id="KW-1185">Reference proteome</keyword>
<dbReference type="GO" id="GO:0003677">
    <property type="term" value="F:DNA binding"/>
    <property type="evidence" value="ECO:0007669"/>
    <property type="project" value="UniProtKB-KW"/>
</dbReference>
<reference evidence="5 6" key="1">
    <citation type="journal article" date="2008" name="Appl. Environ. Microbiol.">
        <title>Genomic insights into Mn(II) oxidation by the marine alphaproteobacterium Aurantimonas sp. strain SI85-9A1.</title>
        <authorList>
            <person name="Dick G.J."/>
            <person name="Podell S."/>
            <person name="Johnson H.A."/>
            <person name="Rivera-Espinoza Y."/>
            <person name="Bernier-Latmani R."/>
            <person name="McCarthy J.K."/>
            <person name="Torpey J.W."/>
            <person name="Clement B.G."/>
            <person name="Gaasterland T."/>
            <person name="Tebo B.M."/>
        </authorList>
    </citation>
    <scope>NUCLEOTIDE SEQUENCE [LARGE SCALE GENOMIC DNA]</scope>
    <source>
        <strain evidence="5 6">SI85-9A1</strain>
    </source>
</reference>